<proteinExistence type="predicted"/>
<dbReference type="GO" id="GO:0030234">
    <property type="term" value="F:enzyme regulator activity"/>
    <property type="evidence" value="ECO:0007669"/>
    <property type="project" value="InterPro"/>
</dbReference>
<dbReference type="GO" id="GO:0006808">
    <property type="term" value="P:regulation of nitrogen utilization"/>
    <property type="evidence" value="ECO:0007669"/>
    <property type="project" value="InterPro"/>
</dbReference>
<dbReference type="InterPro" id="IPR015867">
    <property type="entry name" value="N-reg_PII/ATP_PRibTrfase_C"/>
</dbReference>
<dbReference type="EMBL" id="QXWZ01000018">
    <property type="protein sequence ID" value="NBI79316.1"/>
    <property type="molecule type" value="Genomic_DNA"/>
</dbReference>
<dbReference type="PROSITE" id="PS51343">
    <property type="entry name" value="PII_GLNB_DOM"/>
    <property type="match status" value="1"/>
</dbReference>
<reference evidence="1 2" key="1">
    <citation type="submission" date="2018-08" db="EMBL/GenBank/DDBJ databases">
        <title>Murine metabolic-syndrome-specific gut microbial biobank.</title>
        <authorList>
            <person name="Liu C."/>
        </authorList>
    </citation>
    <scope>NUCLEOTIDE SEQUENCE [LARGE SCALE GENOMIC DNA]</scope>
    <source>
        <strain evidence="1 2">X69</strain>
    </source>
</reference>
<accession>A0A845RGX2</accession>
<dbReference type="Gene3D" id="3.30.70.120">
    <property type="match status" value="1"/>
</dbReference>
<evidence type="ECO:0000313" key="1">
    <source>
        <dbReference type="EMBL" id="NBI79316.1"/>
    </source>
</evidence>
<comment type="caution">
    <text evidence="1">The sequence shown here is derived from an EMBL/GenBank/DDBJ whole genome shotgun (WGS) entry which is preliminary data.</text>
</comment>
<name>A0A845RGX2_9FIRM</name>
<gene>
    <name evidence="1" type="ORF">D3Z39_10665</name>
</gene>
<protein>
    <submittedName>
        <fullName evidence="1">Transcriptional regulator</fullName>
    </submittedName>
</protein>
<sequence>MEQHLIKLLITIVDRGKGAKAAALYRSEHLYFNYICLGLGTANSEILDYFGLSETQKDVVFTPTPAIKLHSVMQKAGERFRIMHPGMGILCALPLSGVSGHIPKSTCRPEFLSTENGGNELEASVQYDLILAIVNHGCTDTVMRAARAAGAGGGTVLHAREVGEEDIKNLLGITIEPEREIVMILSPRAQKQAIMQAVNKAAGLATDCRGVLFSLPVDAIMGLHNAEADTQK</sequence>
<dbReference type="InterPro" id="IPR011322">
    <property type="entry name" value="N-reg_PII-like_a/b"/>
</dbReference>
<dbReference type="RefSeq" id="WP_160210075.1">
    <property type="nucleotide sequence ID" value="NZ_JBCLRJ010000003.1"/>
</dbReference>
<organism evidence="1 2">
    <name type="scientific">Anaerotruncus colihominis</name>
    <dbReference type="NCBI Taxonomy" id="169435"/>
    <lineage>
        <taxon>Bacteria</taxon>
        <taxon>Bacillati</taxon>
        <taxon>Bacillota</taxon>
        <taxon>Clostridia</taxon>
        <taxon>Eubacteriales</taxon>
        <taxon>Oscillospiraceae</taxon>
        <taxon>Anaerotruncus</taxon>
    </lineage>
</organism>
<dbReference type="InterPro" id="IPR002187">
    <property type="entry name" value="N-reg_PII"/>
</dbReference>
<dbReference type="Proteomes" id="UP000446348">
    <property type="component" value="Unassembled WGS sequence"/>
</dbReference>
<dbReference type="AlphaFoldDB" id="A0A845RGX2"/>
<dbReference type="OrthoDB" id="9803021at2"/>
<evidence type="ECO:0000313" key="2">
    <source>
        <dbReference type="Proteomes" id="UP000446348"/>
    </source>
</evidence>
<dbReference type="SUPFAM" id="SSF54913">
    <property type="entry name" value="GlnB-like"/>
    <property type="match status" value="1"/>
</dbReference>